<protein>
    <submittedName>
        <fullName evidence="1">Uncharacterized protein</fullName>
    </submittedName>
</protein>
<gene>
    <name evidence="1" type="ORF">FHS83_002140</name>
</gene>
<name>A0A846N0Q3_9PROT</name>
<evidence type="ECO:0000313" key="2">
    <source>
        <dbReference type="Proteomes" id="UP000570514"/>
    </source>
</evidence>
<reference evidence="1 2" key="1">
    <citation type="submission" date="2020-03" db="EMBL/GenBank/DDBJ databases">
        <title>Genomic Encyclopedia of Type Strains, Phase IV (KMG-IV): sequencing the most valuable type-strain genomes for metagenomic binning, comparative biology and taxonomic classification.</title>
        <authorList>
            <person name="Goeker M."/>
        </authorList>
    </citation>
    <scope>NUCLEOTIDE SEQUENCE [LARGE SCALE GENOMIC DNA]</scope>
    <source>
        <strain evidence="1 2">DSM 19867</strain>
    </source>
</reference>
<accession>A0A846N0Q3</accession>
<dbReference type="AlphaFoldDB" id="A0A846N0Q3"/>
<evidence type="ECO:0000313" key="1">
    <source>
        <dbReference type="EMBL" id="NIK88822.1"/>
    </source>
</evidence>
<comment type="caution">
    <text evidence="1">The sequence shown here is derived from an EMBL/GenBank/DDBJ whole genome shotgun (WGS) entry which is preliminary data.</text>
</comment>
<sequence>MTSTSAPKKIPSDLAISEAENRAFARLEEAFGDTLWAMLRHYIRAGETISEHLSEAVLCAHWQEAVRLALELGAAGAPFAFSEIDAAAKAFAASVYEGNTAHARRNAAQMVVFEFEKTTLMLQSRYPGLVES</sequence>
<proteinExistence type="predicted"/>
<organism evidence="1 2">
    <name type="scientific">Rhizomicrobium palustre</name>
    <dbReference type="NCBI Taxonomy" id="189966"/>
    <lineage>
        <taxon>Bacteria</taxon>
        <taxon>Pseudomonadati</taxon>
        <taxon>Pseudomonadota</taxon>
        <taxon>Alphaproteobacteria</taxon>
        <taxon>Micropepsales</taxon>
        <taxon>Micropepsaceae</taxon>
        <taxon>Rhizomicrobium</taxon>
    </lineage>
</organism>
<dbReference type="Proteomes" id="UP000570514">
    <property type="component" value="Unassembled WGS sequence"/>
</dbReference>
<dbReference type="RefSeq" id="WP_167082965.1">
    <property type="nucleotide sequence ID" value="NZ_BAAADC010000001.1"/>
</dbReference>
<dbReference type="EMBL" id="JAASRM010000001">
    <property type="protein sequence ID" value="NIK88822.1"/>
    <property type="molecule type" value="Genomic_DNA"/>
</dbReference>
<keyword evidence="2" id="KW-1185">Reference proteome</keyword>